<name>A0A5E4F0Y4_PRUDU</name>
<feature type="domain" description="Reverse transcriptase zinc-binding" evidence="2">
    <location>
        <begin position="528"/>
        <end position="591"/>
    </location>
</feature>
<dbReference type="InterPro" id="IPR005135">
    <property type="entry name" value="Endo/exonuclease/phosphatase"/>
</dbReference>
<dbReference type="EMBL" id="CABIKO010000049">
    <property type="protein sequence ID" value="VVA21070.1"/>
    <property type="molecule type" value="Genomic_DNA"/>
</dbReference>
<dbReference type="Pfam" id="PF03372">
    <property type="entry name" value="Exo_endo_phos"/>
    <property type="match status" value="1"/>
</dbReference>
<reference evidence="4" key="1">
    <citation type="journal article" date="2020" name="Plant J.">
        <title>Transposons played a major role in the diversification between the closely related almond and peach genomes: results from the almond genome sequence.</title>
        <authorList>
            <person name="Alioto T."/>
            <person name="Alexiou K.G."/>
            <person name="Bardil A."/>
            <person name="Barteri F."/>
            <person name="Castanera R."/>
            <person name="Cruz F."/>
            <person name="Dhingra A."/>
            <person name="Duval H."/>
            <person name="Fernandez I Marti A."/>
            <person name="Frias L."/>
            <person name="Galan B."/>
            <person name="Garcia J.L."/>
            <person name="Howad W."/>
            <person name="Gomez-Garrido J."/>
            <person name="Gut M."/>
            <person name="Julca I."/>
            <person name="Morata J."/>
            <person name="Puigdomenech P."/>
            <person name="Ribeca P."/>
            <person name="Rubio Cabetas M.J."/>
            <person name="Vlasova A."/>
            <person name="Wirthensohn M."/>
            <person name="Garcia-Mas J."/>
            <person name="Gabaldon T."/>
            <person name="Casacuberta J.M."/>
            <person name="Arus P."/>
        </authorList>
    </citation>
    <scope>NUCLEOTIDE SEQUENCE [LARGE SCALE GENOMIC DNA]</scope>
    <source>
        <strain evidence="4">cv. Texas</strain>
    </source>
</reference>
<dbReference type="AlphaFoldDB" id="A0A5E4F0Y4"/>
<accession>A0A5E4F0Y4</accession>
<feature type="domain" description="Endonuclease/exonuclease/phosphatase" evidence="1">
    <location>
        <begin position="87"/>
        <end position="218"/>
    </location>
</feature>
<dbReference type="SUPFAM" id="SSF56219">
    <property type="entry name" value="DNase I-like"/>
    <property type="match status" value="1"/>
</dbReference>
<protein>
    <submittedName>
        <fullName evidence="3">PREDICTED: reverse mRNAase</fullName>
    </submittedName>
</protein>
<proteinExistence type="predicted"/>
<dbReference type="GO" id="GO:0003824">
    <property type="term" value="F:catalytic activity"/>
    <property type="evidence" value="ECO:0007669"/>
    <property type="project" value="InterPro"/>
</dbReference>
<dbReference type="InterPro" id="IPR036691">
    <property type="entry name" value="Endo/exonu/phosph_ase_sf"/>
</dbReference>
<dbReference type="OMA" id="QRAFIDY"/>
<organism evidence="3 4">
    <name type="scientific">Prunus dulcis</name>
    <name type="common">Almond</name>
    <name type="synonym">Amygdalus dulcis</name>
    <dbReference type="NCBI Taxonomy" id="3755"/>
    <lineage>
        <taxon>Eukaryota</taxon>
        <taxon>Viridiplantae</taxon>
        <taxon>Streptophyta</taxon>
        <taxon>Embryophyta</taxon>
        <taxon>Tracheophyta</taxon>
        <taxon>Spermatophyta</taxon>
        <taxon>Magnoliopsida</taxon>
        <taxon>eudicotyledons</taxon>
        <taxon>Gunneridae</taxon>
        <taxon>Pentapetalae</taxon>
        <taxon>rosids</taxon>
        <taxon>fabids</taxon>
        <taxon>Rosales</taxon>
        <taxon>Rosaceae</taxon>
        <taxon>Amygdaloideae</taxon>
        <taxon>Amygdaleae</taxon>
        <taxon>Prunus</taxon>
    </lineage>
</organism>
<dbReference type="PANTHER" id="PTHR35218">
    <property type="entry name" value="RNASE H DOMAIN-CONTAINING PROTEIN"/>
    <property type="match status" value="1"/>
</dbReference>
<evidence type="ECO:0000259" key="1">
    <source>
        <dbReference type="Pfam" id="PF03372"/>
    </source>
</evidence>
<dbReference type="InParanoid" id="A0A5E4F0Y4"/>
<dbReference type="Proteomes" id="UP000327085">
    <property type="component" value="Chromosome 6"/>
</dbReference>
<gene>
    <name evidence="3" type="ORF">ALMOND_2B004015</name>
</gene>
<evidence type="ECO:0000313" key="4">
    <source>
        <dbReference type="Proteomes" id="UP000327085"/>
    </source>
</evidence>
<dbReference type="Gramene" id="VVA21070">
    <property type="protein sequence ID" value="VVA21070"/>
    <property type="gene ID" value="Prudul26B004015"/>
</dbReference>
<dbReference type="Gene3D" id="3.60.10.10">
    <property type="entry name" value="Endonuclease/exonuclease/phosphatase"/>
    <property type="match status" value="1"/>
</dbReference>
<dbReference type="InterPro" id="IPR026960">
    <property type="entry name" value="RVT-Znf"/>
</dbReference>
<dbReference type="PANTHER" id="PTHR35218:SF9">
    <property type="entry name" value="ENDONUCLEASE_EXONUCLEASE_PHOSPHATASE DOMAIN-CONTAINING PROTEIN"/>
    <property type="match status" value="1"/>
</dbReference>
<dbReference type="Pfam" id="PF13966">
    <property type="entry name" value="zf-RVT"/>
    <property type="match status" value="1"/>
</dbReference>
<sequence length="593" mass="67424">MKEISYGRAPLMILMAQSRLTIIRGVNCVKQFSGPTKSVNPKQSGQRGLSWKAKARATQPVAQAQEENVSPRDGVSGATPSISMRLMAWNVQGLGNPYTFRALRLFLGAQDPGLVFLMETKLLSSQMEGLKLKLGFRNGFCVSRRGLGYKFRFTGFYGNPDSSQRKHSWDLLHRLASVSSLPWICMGNFNEIISNVEKVGGNPRPQWQMDDFKEAIYDCCLKEIPFLGSPFTWSRGSGRSLMLKTMPPCFYTLKFMLLLQLFVQGVFILKQCRRMKRAVLILFLRLGLQNLDWDAPNFDTTRKHELSVKLDDLLEKEEIVWKQRSRVQWLPEGDRNTRYFHGKARQRGRENKISGVFDDNNCWFDEELGIQRAFIDYFQKLFTSDGAVDLANIMDAVETKVTPEMNAQLSRPFDLSKISHSLSQMGPLKAPVKTTGSFAWKSICAARPILLQGSRWQVGSGEGIDIWKDRWVPRAITFSVITPKPTECTLSQVQELIRQNTRTWDLPFLATNIRTAAFTSSGNGFRAGWTTLWKARVQGKIKLFWWKVCRGILPTKAALSKRKIPLETSCVFCGAELETTIHILRDYPFARGV</sequence>
<evidence type="ECO:0000259" key="2">
    <source>
        <dbReference type="Pfam" id="PF13966"/>
    </source>
</evidence>
<evidence type="ECO:0000313" key="3">
    <source>
        <dbReference type="EMBL" id="VVA21070.1"/>
    </source>
</evidence>